<proteinExistence type="predicted"/>
<dbReference type="EMBL" id="JBHFFA010000008">
    <property type="protein sequence ID" value="KAL2610676.1"/>
    <property type="molecule type" value="Genomic_DNA"/>
</dbReference>
<organism evidence="1 2">
    <name type="scientific">Riccia fluitans</name>
    <dbReference type="NCBI Taxonomy" id="41844"/>
    <lineage>
        <taxon>Eukaryota</taxon>
        <taxon>Viridiplantae</taxon>
        <taxon>Streptophyta</taxon>
        <taxon>Embryophyta</taxon>
        <taxon>Marchantiophyta</taxon>
        <taxon>Marchantiopsida</taxon>
        <taxon>Marchantiidae</taxon>
        <taxon>Marchantiales</taxon>
        <taxon>Ricciaceae</taxon>
        <taxon>Riccia</taxon>
    </lineage>
</organism>
<protein>
    <submittedName>
        <fullName evidence="1">Uncharacterized protein</fullName>
    </submittedName>
</protein>
<evidence type="ECO:0000313" key="1">
    <source>
        <dbReference type="EMBL" id="KAL2610676.1"/>
    </source>
</evidence>
<dbReference type="Proteomes" id="UP001605036">
    <property type="component" value="Unassembled WGS sequence"/>
</dbReference>
<evidence type="ECO:0000313" key="2">
    <source>
        <dbReference type="Proteomes" id="UP001605036"/>
    </source>
</evidence>
<sequence length="111" mass="12074">MVLPRAIGEGVHLVGRGVTEGRRLGPRVPTLLKALKALSCGAHYGNPPRGSEVLERCLEVTGFRRVGRGPGGVLEFNADSAASLFPDAFLSLFLNVRCCYSFYFTKVRHGR</sequence>
<gene>
    <name evidence="1" type="ORF">R1flu_029249</name>
</gene>
<keyword evidence="2" id="KW-1185">Reference proteome</keyword>
<comment type="caution">
    <text evidence="1">The sequence shown here is derived from an EMBL/GenBank/DDBJ whole genome shotgun (WGS) entry which is preliminary data.</text>
</comment>
<name>A0ABD1XS00_9MARC</name>
<accession>A0ABD1XS00</accession>
<dbReference type="AlphaFoldDB" id="A0ABD1XS00"/>
<reference evidence="1 2" key="1">
    <citation type="submission" date="2024-09" db="EMBL/GenBank/DDBJ databases">
        <title>Chromosome-scale assembly of Riccia fluitans.</title>
        <authorList>
            <person name="Paukszto L."/>
            <person name="Sawicki J."/>
            <person name="Karawczyk K."/>
            <person name="Piernik-Szablinska J."/>
            <person name="Szczecinska M."/>
            <person name="Mazdziarz M."/>
        </authorList>
    </citation>
    <scope>NUCLEOTIDE SEQUENCE [LARGE SCALE GENOMIC DNA]</scope>
    <source>
        <strain evidence="1">Rf_01</strain>
        <tissue evidence="1">Aerial parts of the thallus</tissue>
    </source>
</reference>